<feature type="coiled-coil region" evidence="1">
    <location>
        <begin position="428"/>
        <end position="469"/>
    </location>
</feature>
<accession>A0A914VPX0</accession>
<dbReference type="InterPro" id="IPR000008">
    <property type="entry name" value="C2_dom"/>
</dbReference>
<dbReference type="SUPFAM" id="SSF81296">
    <property type="entry name" value="E set domains"/>
    <property type="match status" value="1"/>
</dbReference>
<dbReference type="InterPro" id="IPR002909">
    <property type="entry name" value="IPT_dom"/>
</dbReference>
<dbReference type="WBParaSite" id="PSAMB.scaffold2243size24392.g16997.t1">
    <property type="protein sequence ID" value="PSAMB.scaffold2243size24392.g16997.t1"/>
    <property type="gene ID" value="PSAMB.scaffold2243size24392.g16997"/>
</dbReference>
<evidence type="ECO:0000313" key="3">
    <source>
        <dbReference type="Proteomes" id="UP000887566"/>
    </source>
</evidence>
<organism evidence="3 4">
    <name type="scientific">Plectus sambesii</name>
    <dbReference type="NCBI Taxonomy" id="2011161"/>
    <lineage>
        <taxon>Eukaryota</taxon>
        <taxon>Metazoa</taxon>
        <taxon>Ecdysozoa</taxon>
        <taxon>Nematoda</taxon>
        <taxon>Chromadorea</taxon>
        <taxon>Plectida</taxon>
        <taxon>Plectina</taxon>
        <taxon>Plectoidea</taxon>
        <taxon>Plectidae</taxon>
        <taxon>Plectus</taxon>
    </lineage>
</organism>
<dbReference type="InterPro" id="IPR035892">
    <property type="entry name" value="C2_domain_sf"/>
</dbReference>
<dbReference type="Proteomes" id="UP000887566">
    <property type="component" value="Unplaced"/>
</dbReference>
<dbReference type="Gene3D" id="2.60.40.150">
    <property type="entry name" value="C2 domain"/>
    <property type="match status" value="1"/>
</dbReference>
<dbReference type="Pfam" id="PF00168">
    <property type="entry name" value="C2"/>
    <property type="match status" value="1"/>
</dbReference>
<evidence type="ECO:0000259" key="2">
    <source>
        <dbReference type="PROSITE" id="PS50004"/>
    </source>
</evidence>
<dbReference type="InterPro" id="IPR014756">
    <property type="entry name" value="Ig_E-set"/>
</dbReference>
<proteinExistence type="predicted"/>
<evidence type="ECO:0000256" key="1">
    <source>
        <dbReference type="SAM" id="Coils"/>
    </source>
</evidence>
<dbReference type="Gene3D" id="2.60.40.10">
    <property type="entry name" value="Immunoglobulins"/>
    <property type="match status" value="1"/>
</dbReference>
<keyword evidence="1" id="KW-0175">Coiled coil</keyword>
<dbReference type="AlphaFoldDB" id="A0A914VPX0"/>
<protein>
    <submittedName>
        <fullName evidence="4">C2 domain-containing protein</fullName>
    </submittedName>
</protein>
<reference evidence="4" key="1">
    <citation type="submission" date="2022-11" db="UniProtKB">
        <authorList>
            <consortium name="WormBaseParasite"/>
        </authorList>
    </citation>
    <scope>IDENTIFICATION</scope>
</reference>
<sequence>MASFADATDSNMEIDEIHAIVYGGREFHRRNAIAAPLYIVFGVGGRTYKTAAHSHRSPDWNESATFQIVSPLVPFRFQVFEERPGDQPDELVGIAILPLDKLPDKEQSRESVIKLKHPYEQKSRAYLLYECYVVKRKPKDSRPVIGWLNRTVPTILDSIVHTEIRQTVKSALMMSCQRSKDSSEVAASAEPSPFLIRKLMESHASMPIFPLMTHTAVVRIQSSTAETTADAQTQTDNVYPPPPVILASDPVSPLERSTELAEKELILESRQEFNKKSMFEYASSKFPLINDIQPEEGPVFGGTRIMITGRNFGSCAADIISLSVCGSDCLSSLEYENDCLLFCTTKAWRACIGAVVLVTHSGGRSRSEDTARFSFLAHSEPSDNFPDIVPTVALNDTPNLDDEIVVPDKWTAFLRSVDEGTQTATTINDNEIKQLARLLEDNNALKLALEETKRELEDLRRRLDVEKKKSAVTSK</sequence>
<dbReference type="Pfam" id="PF01833">
    <property type="entry name" value="TIG"/>
    <property type="match status" value="1"/>
</dbReference>
<dbReference type="CDD" id="cd00030">
    <property type="entry name" value="C2"/>
    <property type="match status" value="1"/>
</dbReference>
<feature type="domain" description="C2" evidence="2">
    <location>
        <begin position="1"/>
        <end position="112"/>
    </location>
</feature>
<evidence type="ECO:0000313" key="4">
    <source>
        <dbReference type="WBParaSite" id="PSAMB.scaffold2243size24392.g16997.t1"/>
    </source>
</evidence>
<dbReference type="PROSITE" id="PS50004">
    <property type="entry name" value="C2"/>
    <property type="match status" value="1"/>
</dbReference>
<dbReference type="SUPFAM" id="SSF49562">
    <property type="entry name" value="C2 domain (Calcium/lipid-binding domain, CaLB)"/>
    <property type="match status" value="1"/>
</dbReference>
<dbReference type="InterPro" id="IPR013783">
    <property type="entry name" value="Ig-like_fold"/>
</dbReference>
<name>A0A914VPX0_9BILA</name>
<keyword evidence="3" id="KW-1185">Reference proteome</keyword>